<feature type="transmembrane region" description="Helical" evidence="1">
    <location>
        <begin position="218"/>
        <end position="242"/>
    </location>
</feature>
<accession>A0AAW0SKZ8</accession>
<feature type="signal peptide" evidence="2">
    <location>
        <begin position="1"/>
        <end position="20"/>
    </location>
</feature>
<keyword evidence="1" id="KW-0472">Membrane</keyword>
<evidence type="ECO:0000256" key="1">
    <source>
        <dbReference type="SAM" id="Phobius"/>
    </source>
</evidence>
<evidence type="ECO:0000313" key="3">
    <source>
        <dbReference type="EMBL" id="KAK8376033.1"/>
    </source>
</evidence>
<dbReference type="AlphaFoldDB" id="A0AAW0SKZ8"/>
<protein>
    <submittedName>
        <fullName evidence="3">Uncharacterized protein</fullName>
    </submittedName>
</protein>
<sequence>MAPVLPWVYIVCVVLGGTLGHASLEPEFGLSVRPVFSSSVYIAKDPQISEDLPVEEDQVAGEIQAKECEIFNTTEFGRGLHELKIVPRKFFSFFVKPDSSFKRLVFKLTLQNALYISHEFYSDEDLTLDVEDLTHSEGNQWTEVKVEHYQHRRRGFDRHAFKISFGDTTLRRVTTDSWLIKGFQDFTMFVEGGAMFLFNCDPEDLNRPPVGGHVMYSMWVMVGLMIVATFLLAALCYVWIYLKYQRKKHASTKEYPIYDEFDEEVMERVRQKVEALRNGKHVADPDTVVVSYPPRKENLYVVDMSGYGETEGVRPEEHHYEDIEKYYKHLSVTDNVYYNTDDNVYCRSAVDNIYETLPCYEDYEGERDEAREVTRY</sequence>
<keyword evidence="4" id="KW-1185">Reference proteome</keyword>
<keyword evidence="1" id="KW-1133">Transmembrane helix</keyword>
<gene>
    <name evidence="3" type="ORF">O3P69_008623</name>
</gene>
<proteinExistence type="predicted"/>
<keyword evidence="1" id="KW-0812">Transmembrane</keyword>
<dbReference type="EMBL" id="JARAKH010000049">
    <property type="protein sequence ID" value="KAK8376033.1"/>
    <property type="molecule type" value="Genomic_DNA"/>
</dbReference>
<name>A0AAW0SKZ8_SCYPA</name>
<evidence type="ECO:0000313" key="4">
    <source>
        <dbReference type="Proteomes" id="UP001487740"/>
    </source>
</evidence>
<comment type="caution">
    <text evidence="3">The sequence shown here is derived from an EMBL/GenBank/DDBJ whole genome shotgun (WGS) entry which is preliminary data.</text>
</comment>
<organism evidence="3 4">
    <name type="scientific">Scylla paramamosain</name>
    <name type="common">Mud crab</name>
    <dbReference type="NCBI Taxonomy" id="85552"/>
    <lineage>
        <taxon>Eukaryota</taxon>
        <taxon>Metazoa</taxon>
        <taxon>Ecdysozoa</taxon>
        <taxon>Arthropoda</taxon>
        <taxon>Crustacea</taxon>
        <taxon>Multicrustacea</taxon>
        <taxon>Malacostraca</taxon>
        <taxon>Eumalacostraca</taxon>
        <taxon>Eucarida</taxon>
        <taxon>Decapoda</taxon>
        <taxon>Pleocyemata</taxon>
        <taxon>Brachyura</taxon>
        <taxon>Eubrachyura</taxon>
        <taxon>Portunoidea</taxon>
        <taxon>Portunidae</taxon>
        <taxon>Portuninae</taxon>
        <taxon>Scylla</taxon>
    </lineage>
</organism>
<feature type="chain" id="PRO_5044013180" evidence="2">
    <location>
        <begin position="21"/>
        <end position="376"/>
    </location>
</feature>
<keyword evidence="2" id="KW-0732">Signal</keyword>
<dbReference type="Proteomes" id="UP001487740">
    <property type="component" value="Unassembled WGS sequence"/>
</dbReference>
<reference evidence="3 4" key="1">
    <citation type="submission" date="2023-03" db="EMBL/GenBank/DDBJ databases">
        <title>High-quality genome of Scylla paramamosain provides insights in environmental adaptation.</title>
        <authorList>
            <person name="Zhang L."/>
        </authorList>
    </citation>
    <scope>NUCLEOTIDE SEQUENCE [LARGE SCALE GENOMIC DNA]</scope>
    <source>
        <strain evidence="3">LZ_2023a</strain>
        <tissue evidence="3">Muscle</tissue>
    </source>
</reference>
<evidence type="ECO:0000256" key="2">
    <source>
        <dbReference type="SAM" id="SignalP"/>
    </source>
</evidence>